<dbReference type="Pfam" id="PF00498">
    <property type="entry name" value="FHA"/>
    <property type="match status" value="1"/>
</dbReference>
<dbReference type="OrthoDB" id="151099at2"/>
<protein>
    <submittedName>
        <fullName evidence="3">FHA domain-containing protein</fullName>
    </submittedName>
</protein>
<accession>S6AHH1</accession>
<dbReference type="eggNOG" id="COG1716">
    <property type="taxonomic scope" value="Bacteria"/>
</dbReference>
<dbReference type="EMBL" id="AP013066">
    <property type="protein sequence ID" value="BAN35596.1"/>
    <property type="molecule type" value="Genomic_DNA"/>
</dbReference>
<dbReference type="SUPFAM" id="SSF49879">
    <property type="entry name" value="SMAD/FHA domain"/>
    <property type="match status" value="2"/>
</dbReference>
<dbReference type="SMART" id="SM00240">
    <property type="entry name" value="FHA"/>
    <property type="match status" value="1"/>
</dbReference>
<feature type="compositionally biased region" description="Polar residues" evidence="1">
    <location>
        <begin position="138"/>
        <end position="160"/>
    </location>
</feature>
<keyword evidence="4" id="KW-1185">Reference proteome</keyword>
<dbReference type="InterPro" id="IPR050923">
    <property type="entry name" value="Cell_Proc_Reg/RNA_Proc"/>
</dbReference>
<dbReference type="InterPro" id="IPR008984">
    <property type="entry name" value="SMAD_FHA_dom_sf"/>
</dbReference>
<evidence type="ECO:0000256" key="1">
    <source>
        <dbReference type="SAM" id="MobiDB-lite"/>
    </source>
</evidence>
<dbReference type="AlphaFoldDB" id="S6AHH1"/>
<dbReference type="Gene3D" id="2.60.200.20">
    <property type="match status" value="1"/>
</dbReference>
<gene>
    <name evidence="3" type="ORF">SCD_n01784</name>
</gene>
<dbReference type="RefSeq" id="WP_009204788.1">
    <property type="nucleotide sequence ID" value="NC_022357.1"/>
</dbReference>
<name>S6AHH1_SULDS</name>
<proteinExistence type="predicted"/>
<reference evidence="3 4" key="1">
    <citation type="journal article" date="2012" name="Appl. Environ. Microbiol.">
        <title>Draft genome sequence of a psychrotolerant sulfur-oxidizing bacterium, Sulfuricella denitrificans skB26, and proteomic insights into cold adaptation.</title>
        <authorList>
            <person name="Watanabe T."/>
            <person name="Kojima H."/>
            <person name="Fukui M."/>
        </authorList>
    </citation>
    <scope>NUCLEOTIDE SEQUENCE [LARGE SCALE GENOMIC DNA]</scope>
    <source>
        <strain evidence="4">skB26</strain>
    </source>
</reference>
<evidence type="ECO:0000313" key="3">
    <source>
        <dbReference type="EMBL" id="BAN35596.1"/>
    </source>
</evidence>
<dbReference type="STRING" id="1163617.SCD_n01784"/>
<organism evidence="3 4">
    <name type="scientific">Sulfuricella denitrificans (strain DSM 22764 / NBRC 105220 / skB26)</name>
    <dbReference type="NCBI Taxonomy" id="1163617"/>
    <lineage>
        <taxon>Bacteria</taxon>
        <taxon>Pseudomonadati</taxon>
        <taxon>Pseudomonadota</taxon>
        <taxon>Betaproteobacteria</taxon>
        <taxon>Nitrosomonadales</taxon>
        <taxon>Sulfuricellaceae</taxon>
        <taxon>Sulfuricella</taxon>
    </lineage>
</organism>
<dbReference type="HOGENOM" id="CLU_102503_0_0_4"/>
<sequence>MSKLLVYLDGELVGEQQLDRERIMIGRKPNNDLQLAHNAVSSSHAMIITIRNDSFLEDLNSTNGTKVNGKSIKKYLLRDGDEIKLAKHSLKYVFEPLVIKPENDGSRRSEKLRYLDNLIQSADDTLATQEESLLHTQGFPSATQGQTHSGNRPTGRTSSGELPMAGLQILSGVGAGKEMDLDRTLTTLGKPGIQVAVITRHEEGYTLTHLEGTQAPLLNGIAVSGPPHVLEDHDIIEIAGIKLAFHLKRSPTMPASGRQGVP</sequence>
<evidence type="ECO:0000313" key="4">
    <source>
        <dbReference type="Proteomes" id="UP000015559"/>
    </source>
</evidence>
<evidence type="ECO:0000259" key="2">
    <source>
        <dbReference type="PROSITE" id="PS50006"/>
    </source>
</evidence>
<feature type="region of interest" description="Disordered" evidence="1">
    <location>
        <begin position="138"/>
        <end position="162"/>
    </location>
</feature>
<dbReference type="PROSITE" id="PS50006">
    <property type="entry name" value="FHA_DOMAIN"/>
    <property type="match status" value="1"/>
</dbReference>
<dbReference type="PANTHER" id="PTHR23308">
    <property type="entry name" value="NUCLEAR INHIBITOR OF PROTEIN PHOSPHATASE-1"/>
    <property type="match status" value="1"/>
</dbReference>
<dbReference type="CDD" id="cd00060">
    <property type="entry name" value="FHA"/>
    <property type="match status" value="2"/>
</dbReference>
<dbReference type="InterPro" id="IPR000253">
    <property type="entry name" value="FHA_dom"/>
</dbReference>
<dbReference type="KEGG" id="sdr:SCD_n01784"/>
<dbReference type="Proteomes" id="UP000015559">
    <property type="component" value="Chromosome"/>
</dbReference>
<feature type="domain" description="FHA" evidence="2">
    <location>
        <begin position="23"/>
        <end position="72"/>
    </location>
</feature>